<dbReference type="EMBL" id="CAJNOE010002147">
    <property type="protein sequence ID" value="CAF1470049.1"/>
    <property type="molecule type" value="Genomic_DNA"/>
</dbReference>
<accession>A0A815QYK1</accession>
<dbReference type="Proteomes" id="UP000663868">
    <property type="component" value="Unassembled WGS sequence"/>
</dbReference>
<reference evidence="1" key="1">
    <citation type="submission" date="2021-02" db="EMBL/GenBank/DDBJ databases">
        <authorList>
            <person name="Nowell W R."/>
        </authorList>
    </citation>
    <scope>NUCLEOTIDE SEQUENCE</scope>
</reference>
<dbReference type="AlphaFoldDB" id="A0A815QYK1"/>
<sequence>MSKNRFELEQINSEKGSALEAVKSASATLISKAAEMYSVMNLHLRGHLQIIPELDKIAEVLVESVVVGRDQVHYDLLSGQYRQIIERALSDLDKITASVTPLMTQTDTALISINNALNDADKQKKLGQTQKTNGRAGTVVGATLFTVGTGSSIKLVLTGAAIAANPLWTLALITGGALIGGAGVVSYRNGEQIEVNAVDLSKTLKALQASFHQIRTLTHDQREYLLGMQSHWDAQQRHLNTFDGITGSHLQTTLTPFSEEEIQALRQIQLQITSNNRDISQLIKNLLGITPSTRQQEHVHLDM</sequence>
<evidence type="ECO:0000313" key="1">
    <source>
        <dbReference type="EMBL" id="CAF1470049.1"/>
    </source>
</evidence>
<comment type="caution">
    <text evidence="1">The sequence shown here is derived from an EMBL/GenBank/DDBJ whole genome shotgun (WGS) entry which is preliminary data.</text>
</comment>
<dbReference type="Proteomes" id="UP000663845">
    <property type="component" value="Unassembled WGS sequence"/>
</dbReference>
<evidence type="ECO:0000313" key="2">
    <source>
        <dbReference type="EMBL" id="CAF1499486.1"/>
    </source>
</evidence>
<dbReference type="EMBL" id="CAJNOG010002310">
    <property type="protein sequence ID" value="CAF1499486.1"/>
    <property type="molecule type" value="Genomic_DNA"/>
</dbReference>
<dbReference type="EMBL" id="CAJOAZ010005172">
    <property type="protein sequence ID" value="CAF4090191.1"/>
    <property type="molecule type" value="Genomic_DNA"/>
</dbReference>
<organism evidence="1 5">
    <name type="scientific">Adineta steineri</name>
    <dbReference type="NCBI Taxonomy" id="433720"/>
    <lineage>
        <taxon>Eukaryota</taxon>
        <taxon>Metazoa</taxon>
        <taxon>Spiralia</taxon>
        <taxon>Gnathifera</taxon>
        <taxon>Rotifera</taxon>
        <taxon>Eurotatoria</taxon>
        <taxon>Bdelloidea</taxon>
        <taxon>Adinetida</taxon>
        <taxon>Adinetidae</taxon>
        <taxon>Adineta</taxon>
    </lineage>
</organism>
<name>A0A815QYK1_9BILA</name>
<gene>
    <name evidence="1" type="ORF">IZO911_LOCUS43406</name>
    <name evidence="2" type="ORF">JYZ213_LOCUS43395</name>
    <name evidence="4" type="ORF">KXQ929_LOCUS35023</name>
    <name evidence="3" type="ORF">OXD698_LOCUS34840</name>
</gene>
<dbReference type="EMBL" id="CAJOBB010004953">
    <property type="protein sequence ID" value="CAF4109921.1"/>
    <property type="molecule type" value="Genomic_DNA"/>
</dbReference>
<protein>
    <submittedName>
        <fullName evidence="1">Uncharacterized protein</fullName>
    </submittedName>
</protein>
<dbReference type="Proteomes" id="UP000663844">
    <property type="component" value="Unassembled WGS sequence"/>
</dbReference>
<evidence type="ECO:0000313" key="4">
    <source>
        <dbReference type="EMBL" id="CAF4109921.1"/>
    </source>
</evidence>
<proteinExistence type="predicted"/>
<evidence type="ECO:0000313" key="5">
    <source>
        <dbReference type="Proteomes" id="UP000663860"/>
    </source>
</evidence>
<evidence type="ECO:0000313" key="3">
    <source>
        <dbReference type="EMBL" id="CAF4090191.1"/>
    </source>
</evidence>
<dbReference type="Proteomes" id="UP000663860">
    <property type="component" value="Unassembled WGS sequence"/>
</dbReference>